<feature type="domain" description="Putative DnaT-like" evidence="1">
    <location>
        <begin position="8"/>
        <end position="151"/>
    </location>
</feature>
<dbReference type="Proteomes" id="UP001320715">
    <property type="component" value="Unassembled WGS sequence"/>
</dbReference>
<dbReference type="InterPro" id="IPR046787">
    <property type="entry name" value="DnaT_2"/>
</dbReference>
<dbReference type="RefSeq" id="WP_252914739.1">
    <property type="nucleotide sequence ID" value="NZ_JAAAML010000001.1"/>
</dbReference>
<gene>
    <name evidence="2" type="ORF">GTW23_04140</name>
</gene>
<keyword evidence="3" id="KW-1185">Reference proteome</keyword>
<evidence type="ECO:0000259" key="1">
    <source>
        <dbReference type="Pfam" id="PF20557"/>
    </source>
</evidence>
<evidence type="ECO:0000313" key="2">
    <source>
        <dbReference type="EMBL" id="MCO6407355.1"/>
    </source>
</evidence>
<name>A0ABT1CMB8_9HYPH</name>
<comment type="caution">
    <text evidence="2">The sequence shown here is derived from an EMBL/GenBank/DDBJ whole genome shotgun (WGS) entry which is preliminary data.</text>
</comment>
<accession>A0ABT1CMB8</accession>
<reference evidence="2 3" key="1">
    <citation type="submission" date="2020-01" db="EMBL/GenBank/DDBJ databases">
        <title>Genomes of bacteria type strains.</title>
        <authorList>
            <person name="Chen J."/>
            <person name="Zhu S."/>
            <person name="Yang J."/>
        </authorList>
    </citation>
    <scope>NUCLEOTIDE SEQUENCE [LARGE SCALE GENOMIC DNA]</scope>
    <source>
        <strain evidence="2 3">DSM 16655</strain>
    </source>
</reference>
<proteinExistence type="predicted"/>
<dbReference type="EMBL" id="JAAAML010000001">
    <property type="protein sequence ID" value="MCO6407355.1"/>
    <property type="molecule type" value="Genomic_DNA"/>
</dbReference>
<evidence type="ECO:0000313" key="3">
    <source>
        <dbReference type="Proteomes" id="UP001320715"/>
    </source>
</evidence>
<sequence length="159" mass="16563">MAGYGTDEGFTAWLTENGYAVPSGSPASAVIRQRGSSYVDAVYGGRFVGDPTDPVTQERSWPRIGAFAYGVEIGSDAVPDAVIKASYHAALAAATSDHSLSLSTPAAVKRRKVGDVEVEFAEAAATFQFADDVPVSVLDGLLAPLLRSRTGVLIRTIGA</sequence>
<dbReference type="Pfam" id="PF20557">
    <property type="entry name" value="DnaT_2"/>
    <property type="match status" value="1"/>
</dbReference>
<protein>
    <recommendedName>
        <fullName evidence="1">Putative DnaT-like domain-containing protein</fullName>
    </recommendedName>
</protein>
<organism evidence="2 3">
    <name type="scientific">Hoeflea alexandrii</name>
    <dbReference type="NCBI Taxonomy" id="288436"/>
    <lineage>
        <taxon>Bacteria</taxon>
        <taxon>Pseudomonadati</taxon>
        <taxon>Pseudomonadota</taxon>
        <taxon>Alphaproteobacteria</taxon>
        <taxon>Hyphomicrobiales</taxon>
        <taxon>Rhizobiaceae</taxon>
        <taxon>Hoeflea</taxon>
    </lineage>
</organism>